<feature type="domain" description="FAD/NAD(P)-binding" evidence="3">
    <location>
        <begin position="37"/>
        <end position="314"/>
    </location>
</feature>
<dbReference type="PRINTS" id="PR00469">
    <property type="entry name" value="PNDRDTASEII"/>
</dbReference>
<dbReference type="PRINTS" id="PR00368">
    <property type="entry name" value="FADPNR"/>
</dbReference>
<sequence length="333" mass="36102">MNRRLFIKNGSLAVLSISVTSVFLKSNAMEKSNQKLYDTIIIGGSYSGLASAMTLGRSLRNVLVIDSGNPCNKQTPHSQNFLTRDGMPPGKIAEIAKEEVSNYPSIEFHKGLAANGKRISEGFQITTSDGQSFKGKILIFATGIIDIMHDITGFSECWGKSVIHCPYCHGYEFKGKKTAVLADGDKVMHFVSLIKNLTDDVTLITSGKSSMQMDSIAKLNRNGINVIQKKISEIGHNNGYVNQLIFSDGARESFDAVYAPLPFRQHCSIPQELGCEMTETGLVKIDSSQKTSVDGIYAVGDNSSPLRAVSLAVSSGNIAGFRVNSELAHDILL</sequence>
<gene>
    <name evidence="4" type="ORF">D7322_23415</name>
</gene>
<dbReference type="PANTHER" id="PTHR48105">
    <property type="entry name" value="THIOREDOXIN REDUCTASE 1-RELATED-RELATED"/>
    <property type="match status" value="1"/>
</dbReference>
<accession>A0A420VSD5</accession>
<dbReference type="Pfam" id="PF07992">
    <property type="entry name" value="Pyr_redox_2"/>
    <property type="match status" value="1"/>
</dbReference>
<dbReference type="InterPro" id="IPR036188">
    <property type="entry name" value="FAD/NAD-bd_sf"/>
</dbReference>
<keyword evidence="1" id="KW-0285">Flavoprotein</keyword>
<evidence type="ECO:0000256" key="1">
    <source>
        <dbReference type="ARBA" id="ARBA00022630"/>
    </source>
</evidence>
<dbReference type="AlphaFoldDB" id="A0A420VSD5"/>
<dbReference type="InterPro" id="IPR050097">
    <property type="entry name" value="Ferredoxin-NADP_redctase_2"/>
</dbReference>
<organism evidence="4 5">
    <name type="scientific">Sphingobacterium puteale</name>
    <dbReference type="NCBI Taxonomy" id="2420510"/>
    <lineage>
        <taxon>Bacteria</taxon>
        <taxon>Pseudomonadati</taxon>
        <taxon>Bacteroidota</taxon>
        <taxon>Sphingobacteriia</taxon>
        <taxon>Sphingobacteriales</taxon>
        <taxon>Sphingobacteriaceae</taxon>
        <taxon>Sphingobacterium</taxon>
    </lineage>
</organism>
<evidence type="ECO:0000313" key="4">
    <source>
        <dbReference type="EMBL" id="RKO69185.1"/>
    </source>
</evidence>
<dbReference type="OrthoDB" id="9806179at2"/>
<evidence type="ECO:0000313" key="5">
    <source>
        <dbReference type="Proteomes" id="UP000282423"/>
    </source>
</evidence>
<dbReference type="Proteomes" id="UP000282423">
    <property type="component" value="Unassembled WGS sequence"/>
</dbReference>
<dbReference type="EMBL" id="RBWS01000022">
    <property type="protein sequence ID" value="RKO69185.1"/>
    <property type="molecule type" value="Genomic_DNA"/>
</dbReference>
<proteinExistence type="predicted"/>
<keyword evidence="5" id="KW-1185">Reference proteome</keyword>
<evidence type="ECO:0000259" key="3">
    <source>
        <dbReference type="Pfam" id="PF07992"/>
    </source>
</evidence>
<comment type="caution">
    <text evidence="4">The sequence shown here is derived from an EMBL/GenBank/DDBJ whole genome shotgun (WGS) entry which is preliminary data.</text>
</comment>
<dbReference type="SUPFAM" id="SSF51905">
    <property type="entry name" value="FAD/NAD(P)-binding domain"/>
    <property type="match status" value="1"/>
</dbReference>
<reference evidence="4 5" key="1">
    <citation type="submission" date="2018-10" db="EMBL/GenBank/DDBJ databases">
        <title>Sphingobacterium sp. M05W1-28.</title>
        <authorList>
            <person name="Cai H."/>
        </authorList>
    </citation>
    <scope>NUCLEOTIDE SEQUENCE [LARGE SCALE GENOMIC DNA]</scope>
    <source>
        <strain evidence="4 5">M05W1-28</strain>
    </source>
</reference>
<dbReference type="Gene3D" id="3.50.50.60">
    <property type="entry name" value="FAD/NAD(P)-binding domain"/>
    <property type="match status" value="2"/>
</dbReference>
<dbReference type="InterPro" id="IPR023753">
    <property type="entry name" value="FAD/NAD-binding_dom"/>
</dbReference>
<keyword evidence="2" id="KW-0560">Oxidoreductase</keyword>
<evidence type="ECO:0000256" key="2">
    <source>
        <dbReference type="ARBA" id="ARBA00023002"/>
    </source>
</evidence>
<protein>
    <submittedName>
        <fullName evidence="4">NAD(P)/FAD-dependent oxidoreductase</fullName>
    </submittedName>
</protein>
<name>A0A420VSD5_9SPHI</name>
<dbReference type="RefSeq" id="WP_121126619.1">
    <property type="nucleotide sequence ID" value="NZ_RBWS01000022.1"/>
</dbReference>
<dbReference type="GO" id="GO:0016491">
    <property type="term" value="F:oxidoreductase activity"/>
    <property type="evidence" value="ECO:0007669"/>
    <property type="project" value="UniProtKB-KW"/>
</dbReference>